<feature type="compositionally biased region" description="Basic and acidic residues" evidence="1">
    <location>
        <begin position="76"/>
        <end position="110"/>
    </location>
</feature>
<feature type="compositionally biased region" description="Low complexity" evidence="1">
    <location>
        <begin position="35"/>
        <end position="74"/>
    </location>
</feature>
<sequence>GFTNTFTTAWTLRKEWSNNPRAVLDEQAASTGQVAAAGPGEAATTGKAAATGQAATAGKPAAAGQAATEGKPAADAAKHLDETPARKKSRLAKEKKESAAQERLAMETKEAKDKAKRDIIAARKCYQRYLSLTSSASLLQTNMEKRAEWAWAKTDPETPTMQTKLEAVMAIINSSDLLPKTMAAEFPKLKSVLGTQYLKGIAELVMLNPKLDGLAQSCNILMNLHEVRAMNQAEIKQEA</sequence>
<feature type="region of interest" description="Disordered" evidence="1">
    <location>
        <begin position="23"/>
        <end position="110"/>
    </location>
</feature>
<protein>
    <submittedName>
        <fullName evidence="2">Uncharacterized protein</fullName>
    </submittedName>
</protein>
<organism evidence="2 3">
    <name type="scientific">Prorocentrum cordatum</name>
    <dbReference type="NCBI Taxonomy" id="2364126"/>
    <lineage>
        <taxon>Eukaryota</taxon>
        <taxon>Sar</taxon>
        <taxon>Alveolata</taxon>
        <taxon>Dinophyceae</taxon>
        <taxon>Prorocentrales</taxon>
        <taxon>Prorocentraceae</taxon>
        <taxon>Prorocentrum</taxon>
    </lineage>
</organism>
<proteinExistence type="predicted"/>
<keyword evidence="3" id="KW-1185">Reference proteome</keyword>
<accession>A0ABN9T5B5</accession>
<dbReference type="Proteomes" id="UP001189429">
    <property type="component" value="Unassembled WGS sequence"/>
</dbReference>
<dbReference type="EMBL" id="CAUYUJ010014362">
    <property type="protein sequence ID" value="CAK0840242.1"/>
    <property type="molecule type" value="Genomic_DNA"/>
</dbReference>
<gene>
    <name evidence="2" type="ORF">PCOR1329_LOCUS35729</name>
</gene>
<feature type="non-terminal residue" evidence="2">
    <location>
        <position position="1"/>
    </location>
</feature>
<evidence type="ECO:0000256" key="1">
    <source>
        <dbReference type="SAM" id="MobiDB-lite"/>
    </source>
</evidence>
<reference evidence="2" key="1">
    <citation type="submission" date="2023-10" db="EMBL/GenBank/DDBJ databases">
        <authorList>
            <person name="Chen Y."/>
            <person name="Shah S."/>
            <person name="Dougan E. K."/>
            <person name="Thang M."/>
            <person name="Chan C."/>
        </authorList>
    </citation>
    <scope>NUCLEOTIDE SEQUENCE [LARGE SCALE GENOMIC DNA]</scope>
</reference>
<comment type="caution">
    <text evidence="2">The sequence shown here is derived from an EMBL/GenBank/DDBJ whole genome shotgun (WGS) entry which is preliminary data.</text>
</comment>
<evidence type="ECO:0000313" key="2">
    <source>
        <dbReference type="EMBL" id="CAK0840242.1"/>
    </source>
</evidence>
<name>A0ABN9T5B5_9DINO</name>
<evidence type="ECO:0000313" key="3">
    <source>
        <dbReference type="Proteomes" id="UP001189429"/>
    </source>
</evidence>